<dbReference type="InterPro" id="IPR019606">
    <property type="entry name" value="GerMN"/>
</dbReference>
<evidence type="ECO:0000259" key="3">
    <source>
        <dbReference type="SMART" id="SM00909"/>
    </source>
</evidence>
<keyword evidence="2" id="KW-1133">Transmembrane helix</keyword>
<feature type="transmembrane region" description="Helical" evidence="2">
    <location>
        <begin position="12"/>
        <end position="33"/>
    </location>
</feature>
<feature type="compositionally biased region" description="Polar residues" evidence="1">
    <location>
        <begin position="38"/>
        <end position="57"/>
    </location>
</feature>
<dbReference type="Pfam" id="PF10646">
    <property type="entry name" value="Germane"/>
    <property type="match status" value="1"/>
</dbReference>
<evidence type="ECO:0000256" key="1">
    <source>
        <dbReference type="SAM" id="MobiDB-lite"/>
    </source>
</evidence>
<keyword evidence="2" id="KW-0812">Transmembrane</keyword>
<dbReference type="AlphaFoldDB" id="A0A1Z4MY31"/>
<protein>
    <recommendedName>
        <fullName evidence="3">GerMN domain-containing protein</fullName>
    </recommendedName>
</protein>
<dbReference type="SMART" id="SM00909">
    <property type="entry name" value="Germane"/>
    <property type="match status" value="1"/>
</dbReference>
<keyword evidence="5" id="KW-1185">Reference proteome</keyword>
<evidence type="ECO:0000313" key="4">
    <source>
        <dbReference type="EMBL" id="BAY98358.1"/>
    </source>
</evidence>
<name>A0A1Z4MY31_9CYAN</name>
<organism evidence="4 5">
    <name type="scientific">Tolypothrix tenuis PCC 7101</name>
    <dbReference type="NCBI Taxonomy" id="231146"/>
    <lineage>
        <taxon>Bacteria</taxon>
        <taxon>Bacillati</taxon>
        <taxon>Cyanobacteriota</taxon>
        <taxon>Cyanophyceae</taxon>
        <taxon>Nostocales</taxon>
        <taxon>Tolypothrichaceae</taxon>
        <taxon>Tolypothrix</taxon>
    </lineage>
</organism>
<evidence type="ECO:0000256" key="2">
    <source>
        <dbReference type="SAM" id="Phobius"/>
    </source>
</evidence>
<gene>
    <name evidence="4" type="ORF">NIES37_23080</name>
</gene>
<dbReference type="EMBL" id="AP018248">
    <property type="protein sequence ID" value="BAY98358.1"/>
    <property type="molecule type" value="Genomic_DNA"/>
</dbReference>
<sequence length="232" mass="25032">MRNQHNHSVQHEYLIGFMLLLLMVVGGSGLWAWQTTKPANSPTNPSQLDNSPASQVPPNVVSPPKKQTTVTKPAVKLAPKVQPAAIQLQPQTYWVKVEGTKIHLVPQSVTVQDKASKEVALKAALNNMLTNPQTNNLSTTIPANTKLLGLQITPTGIYVNLSGEFASGGGTSSMVYRVAQVLYTASSLEPNAQVFISIDGKLLDESYPLGGEGITLKAPLTRKEFTEDFSIE</sequence>
<dbReference type="RefSeq" id="WP_096575703.1">
    <property type="nucleotide sequence ID" value="NZ_CAWNJS010000001.1"/>
</dbReference>
<keyword evidence="2" id="KW-0472">Membrane</keyword>
<feature type="domain" description="GerMN" evidence="3">
    <location>
        <begin position="121"/>
        <end position="207"/>
    </location>
</feature>
<feature type="region of interest" description="Disordered" evidence="1">
    <location>
        <begin position="38"/>
        <end position="68"/>
    </location>
</feature>
<accession>A0A1Z4MY31</accession>
<dbReference type="Proteomes" id="UP000218785">
    <property type="component" value="Chromosome"/>
</dbReference>
<reference evidence="4 5" key="1">
    <citation type="submission" date="2017-06" db="EMBL/GenBank/DDBJ databases">
        <title>Genome sequencing of cyanobaciteial culture collection at National Institute for Environmental Studies (NIES).</title>
        <authorList>
            <person name="Hirose Y."/>
            <person name="Shimura Y."/>
            <person name="Fujisawa T."/>
            <person name="Nakamura Y."/>
            <person name="Kawachi M."/>
        </authorList>
    </citation>
    <scope>NUCLEOTIDE SEQUENCE [LARGE SCALE GENOMIC DNA]</scope>
    <source>
        <strain evidence="4 5">NIES-37</strain>
    </source>
</reference>
<proteinExistence type="predicted"/>
<dbReference type="KEGG" id="ttq:NIES37_23080"/>
<evidence type="ECO:0000313" key="5">
    <source>
        <dbReference type="Proteomes" id="UP000218785"/>
    </source>
</evidence>